<organism evidence="11 12">
    <name type="scientific">Actinophytocola xanthii</name>
    <dbReference type="NCBI Taxonomy" id="1912961"/>
    <lineage>
        <taxon>Bacteria</taxon>
        <taxon>Bacillati</taxon>
        <taxon>Actinomycetota</taxon>
        <taxon>Actinomycetes</taxon>
        <taxon>Pseudonocardiales</taxon>
        <taxon>Pseudonocardiaceae</taxon>
    </lineage>
</organism>
<dbReference type="GO" id="GO:0046983">
    <property type="term" value="F:protein dimerization activity"/>
    <property type="evidence" value="ECO:0007669"/>
    <property type="project" value="InterPro"/>
</dbReference>
<keyword evidence="3" id="KW-0597">Phosphoprotein</keyword>
<feature type="transmembrane region" description="Helical" evidence="9">
    <location>
        <begin position="132"/>
        <end position="156"/>
    </location>
</feature>
<evidence type="ECO:0000313" key="11">
    <source>
        <dbReference type="EMBL" id="OLF14618.1"/>
    </source>
</evidence>
<dbReference type="CDD" id="cd16917">
    <property type="entry name" value="HATPase_UhpB-NarQ-NarX-like"/>
    <property type="match status" value="1"/>
</dbReference>
<evidence type="ECO:0000256" key="6">
    <source>
        <dbReference type="ARBA" id="ARBA00022777"/>
    </source>
</evidence>
<dbReference type="STRING" id="1912961.BU204_26080"/>
<dbReference type="Gene3D" id="3.30.565.10">
    <property type="entry name" value="Histidine kinase-like ATPase, C-terminal domain"/>
    <property type="match status" value="1"/>
</dbReference>
<dbReference type="GO" id="GO:0005524">
    <property type="term" value="F:ATP binding"/>
    <property type="evidence" value="ECO:0007669"/>
    <property type="project" value="UniProtKB-KW"/>
</dbReference>
<keyword evidence="5" id="KW-0547">Nucleotide-binding</keyword>
<dbReference type="Pfam" id="PF07730">
    <property type="entry name" value="HisKA_3"/>
    <property type="match status" value="1"/>
</dbReference>
<evidence type="ECO:0000256" key="5">
    <source>
        <dbReference type="ARBA" id="ARBA00022741"/>
    </source>
</evidence>
<keyword evidence="12" id="KW-1185">Reference proteome</keyword>
<keyword evidence="9" id="KW-0812">Transmembrane</keyword>
<dbReference type="RefSeq" id="WP_075128396.1">
    <property type="nucleotide sequence ID" value="NZ_MSIE01000052.1"/>
</dbReference>
<comment type="caution">
    <text evidence="11">The sequence shown here is derived from an EMBL/GenBank/DDBJ whole genome shotgun (WGS) entry which is preliminary data.</text>
</comment>
<dbReference type="EC" id="2.7.13.3" evidence="2"/>
<evidence type="ECO:0000256" key="4">
    <source>
        <dbReference type="ARBA" id="ARBA00022679"/>
    </source>
</evidence>
<evidence type="ECO:0000256" key="7">
    <source>
        <dbReference type="ARBA" id="ARBA00022840"/>
    </source>
</evidence>
<dbReference type="InterPro" id="IPR050482">
    <property type="entry name" value="Sensor_HK_TwoCompSys"/>
</dbReference>
<dbReference type="SMART" id="SM00387">
    <property type="entry name" value="HATPase_c"/>
    <property type="match status" value="1"/>
</dbReference>
<evidence type="ECO:0000256" key="3">
    <source>
        <dbReference type="ARBA" id="ARBA00022553"/>
    </source>
</evidence>
<dbReference type="InterPro" id="IPR011712">
    <property type="entry name" value="Sig_transdc_His_kin_sub3_dim/P"/>
</dbReference>
<feature type="transmembrane region" description="Helical" evidence="9">
    <location>
        <begin position="110"/>
        <end position="126"/>
    </location>
</feature>
<dbReference type="Gene3D" id="1.20.5.1930">
    <property type="match status" value="1"/>
</dbReference>
<dbReference type="SUPFAM" id="SSF55874">
    <property type="entry name" value="ATPase domain of HSP90 chaperone/DNA topoisomerase II/histidine kinase"/>
    <property type="match status" value="1"/>
</dbReference>
<evidence type="ECO:0000256" key="2">
    <source>
        <dbReference type="ARBA" id="ARBA00012438"/>
    </source>
</evidence>
<keyword evidence="8" id="KW-0902">Two-component regulatory system</keyword>
<accession>A0A1Q8CJS5</accession>
<keyword evidence="9" id="KW-1133">Transmembrane helix</keyword>
<dbReference type="InterPro" id="IPR036890">
    <property type="entry name" value="HATPase_C_sf"/>
</dbReference>
<dbReference type="PANTHER" id="PTHR24421">
    <property type="entry name" value="NITRATE/NITRITE SENSOR PROTEIN NARX-RELATED"/>
    <property type="match status" value="1"/>
</dbReference>
<reference evidence="11 12" key="1">
    <citation type="submission" date="2016-12" db="EMBL/GenBank/DDBJ databases">
        <title>The draft genome sequence of Actinophytocola sp. 11-183.</title>
        <authorList>
            <person name="Wang W."/>
            <person name="Yuan L."/>
        </authorList>
    </citation>
    <scope>NUCLEOTIDE SEQUENCE [LARGE SCALE GENOMIC DNA]</scope>
    <source>
        <strain evidence="11 12">11-183</strain>
    </source>
</reference>
<dbReference type="GO" id="GO:0000155">
    <property type="term" value="F:phosphorelay sensor kinase activity"/>
    <property type="evidence" value="ECO:0007669"/>
    <property type="project" value="InterPro"/>
</dbReference>
<gene>
    <name evidence="11" type="ORF">BU204_26080</name>
</gene>
<feature type="transmembrane region" description="Helical" evidence="9">
    <location>
        <begin position="43"/>
        <end position="73"/>
    </location>
</feature>
<name>A0A1Q8CJS5_9PSEU</name>
<dbReference type="EMBL" id="MSIE01000052">
    <property type="protein sequence ID" value="OLF14618.1"/>
    <property type="molecule type" value="Genomic_DNA"/>
</dbReference>
<keyword evidence="7" id="KW-0067">ATP-binding</keyword>
<dbReference type="OrthoDB" id="227596at2"/>
<keyword evidence="9" id="KW-0472">Membrane</keyword>
<evidence type="ECO:0000256" key="9">
    <source>
        <dbReference type="SAM" id="Phobius"/>
    </source>
</evidence>
<protein>
    <recommendedName>
        <fullName evidence="2">histidine kinase</fullName>
        <ecNumber evidence="2">2.7.13.3</ecNumber>
    </recommendedName>
</protein>
<feature type="domain" description="Histidine kinase/HSP90-like ATPase" evidence="10">
    <location>
        <begin position="289"/>
        <end position="383"/>
    </location>
</feature>
<dbReference type="Pfam" id="PF02518">
    <property type="entry name" value="HATPase_c"/>
    <property type="match status" value="1"/>
</dbReference>
<feature type="transmembrane region" description="Helical" evidence="9">
    <location>
        <begin position="12"/>
        <end position="31"/>
    </location>
</feature>
<evidence type="ECO:0000313" key="12">
    <source>
        <dbReference type="Proteomes" id="UP000185596"/>
    </source>
</evidence>
<dbReference type="Proteomes" id="UP000185596">
    <property type="component" value="Unassembled WGS sequence"/>
</dbReference>
<comment type="catalytic activity">
    <reaction evidence="1">
        <text>ATP + protein L-histidine = ADP + protein N-phospho-L-histidine.</text>
        <dbReference type="EC" id="2.7.13.3"/>
    </reaction>
</comment>
<dbReference type="PANTHER" id="PTHR24421:SF10">
    <property type="entry name" value="NITRATE_NITRITE SENSOR PROTEIN NARQ"/>
    <property type="match status" value="1"/>
</dbReference>
<keyword evidence="4" id="KW-0808">Transferase</keyword>
<evidence type="ECO:0000256" key="8">
    <source>
        <dbReference type="ARBA" id="ARBA00023012"/>
    </source>
</evidence>
<dbReference type="InterPro" id="IPR003594">
    <property type="entry name" value="HATPase_dom"/>
</dbReference>
<proteinExistence type="predicted"/>
<evidence type="ECO:0000256" key="1">
    <source>
        <dbReference type="ARBA" id="ARBA00000085"/>
    </source>
</evidence>
<dbReference type="AlphaFoldDB" id="A0A1Q8CJS5"/>
<evidence type="ECO:0000259" key="10">
    <source>
        <dbReference type="SMART" id="SM00387"/>
    </source>
</evidence>
<sequence length="384" mass="40788">MTPRIRSRSPVLLWAPVRLLPLLLSPAYLTVLHGPQPTTGRDWLFGMAATTATLFGGRFPLAVTLVQSVLLVLGVRGADTATMPVVMPMLFVLALVAVGELWLRCGGWRRWVGTGGFVLAQVLIYLPTYHPVLSTASIVVLTGPPVLLGGYVRSVLRVAVRVERQRDQDVRDARAAERAAIARELHDLVAHHMASVAIQVGAARHALGGANEPVDVALSQAHETARSALADLGRLMTALRAPATGPAGVAPVEPGALGAALLEVVDRARAAEHQVDSTIDPEVARLDSMRRLAVLRVVQESITNVLRHAGRRARITLSVLMGEDGVRIRVHDDGGRGVRAQPVSGTGLGLVGMRERVELLGGTLRAGPAGNGWELTAAIPAERP</sequence>
<dbReference type="GO" id="GO:0016020">
    <property type="term" value="C:membrane"/>
    <property type="evidence" value="ECO:0007669"/>
    <property type="project" value="InterPro"/>
</dbReference>
<keyword evidence="6" id="KW-0418">Kinase</keyword>
<feature type="transmembrane region" description="Helical" evidence="9">
    <location>
        <begin position="85"/>
        <end position="103"/>
    </location>
</feature>